<dbReference type="InterPro" id="IPR000836">
    <property type="entry name" value="PRTase_dom"/>
</dbReference>
<reference evidence="4" key="1">
    <citation type="submission" date="2015-08" db="EMBL/GenBank/DDBJ databases">
        <title>Fjat-14210 dsm16467.</title>
        <authorList>
            <person name="Liu B."/>
            <person name="Wang J."/>
            <person name="Zhu Y."/>
            <person name="Liu G."/>
            <person name="Chen Q."/>
            <person name="Chen Z."/>
            <person name="Lan J."/>
            <person name="Che J."/>
            <person name="Ge C."/>
            <person name="Shi H."/>
            <person name="Pan Z."/>
            <person name="Liu X."/>
        </authorList>
    </citation>
    <scope>NUCLEOTIDE SEQUENCE [LARGE SCALE GENOMIC DNA]</scope>
    <source>
        <strain evidence="4">DSM 16467</strain>
    </source>
</reference>
<dbReference type="PANTHER" id="PTHR47505">
    <property type="entry name" value="DNA UTILIZATION PROTEIN YHGH"/>
    <property type="match status" value="1"/>
</dbReference>
<protein>
    <recommendedName>
        <fullName evidence="2">Phosphoribosyltransferase domain-containing protein</fullName>
    </recommendedName>
</protein>
<evidence type="ECO:0000313" key="3">
    <source>
        <dbReference type="EMBL" id="KOO37204.1"/>
    </source>
</evidence>
<evidence type="ECO:0000259" key="2">
    <source>
        <dbReference type="Pfam" id="PF00156"/>
    </source>
</evidence>
<dbReference type="InterPro" id="IPR051910">
    <property type="entry name" value="ComF/GntX_DNA_util-trans"/>
</dbReference>
<gene>
    <name evidence="3" type="ORF">AMD01_22235</name>
</gene>
<comment type="caution">
    <text evidence="3">The sequence shown here is derived from an EMBL/GenBank/DDBJ whole genome shotgun (WGS) entry which is preliminary data.</text>
</comment>
<dbReference type="OrthoDB" id="9779910at2"/>
<dbReference type="InterPro" id="IPR029057">
    <property type="entry name" value="PRTase-like"/>
</dbReference>
<organism evidence="3 4">
    <name type="scientific">Priestia koreensis</name>
    <dbReference type="NCBI Taxonomy" id="284581"/>
    <lineage>
        <taxon>Bacteria</taxon>
        <taxon>Bacillati</taxon>
        <taxon>Bacillota</taxon>
        <taxon>Bacilli</taxon>
        <taxon>Bacillales</taxon>
        <taxon>Bacillaceae</taxon>
        <taxon>Priestia</taxon>
    </lineage>
</organism>
<name>A0A0M0KEH5_9BACI</name>
<comment type="similarity">
    <text evidence="1">Belongs to the ComF/GntX family.</text>
</comment>
<accession>A0A0M0KEH5</accession>
<feature type="domain" description="Phosphoribosyltransferase" evidence="2">
    <location>
        <begin position="169"/>
        <end position="231"/>
    </location>
</feature>
<evidence type="ECO:0000313" key="4">
    <source>
        <dbReference type="Proteomes" id="UP000037558"/>
    </source>
</evidence>
<dbReference type="PATRIC" id="fig|284581.3.peg.3300"/>
<dbReference type="AlphaFoldDB" id="A0A0M0KEH5"/>
<sequence length="232" mass="26418">MTSCLICHDVMRNVPTWRFLIQRAENEQICADCAEKFELISGDTCRCGRSLLLLEAAYQENGQCLDCKRWEEGGDALTKNVSLYTYNEWMKDVMATFKFRGDYELREAFRVKWMNVYQQSFLPSHLVVPIPLSAKRLYERGFNQAEALGELLGIKTQNALTRLHSEKQSKRSRNQRLQSEQIFSVLTPEVVQGTSIVLIDDIYTTGTTVRLAARSLLEAGATEVASYTLARG</sequence>
<dbReference type="PANTHER" id="PTHR47505:SF1">
    <property type="entry name" value="DNA UTILIZATION PROTEIN YHGH"/>
    <property type="match status" value="1"/>
</dbReference>
<dbReference type="RefSeq" id="WP_053403635.1">
    <property type="nucleotide sequence ID" value="NZ_LILC01000037.1"/>
</dbReference>
<dbReference type="STRING" id="284581.AMD01_22235"/>
<dbReference type="CDD" id="cd06223">
    <property type="entry name" value="PRTases_typeI"/>
    <property type="match status" value="1"/>
</dbReference>
<evidence type="ECO:0000256" key="1">
    <source>
        <dbReference type="ARBA" id="ARBA00008007"/>
    </source>
</evidence>
<dbReference type="Pfam" id="PF00156">
    <property type="entry name" value="Pribosyltran"/>
    <property type="match status" value="1"/>
</dbReference>
<dbReference type="Proteomes" id="UP000037558">
    <property type="component" value="Unassembled WGS sequence"/>
</dbReference>
<keyword evidence="4" id="KW-1185">Reference proteome</keyword>
<dbReference type="EMBL" id="LILC01000037">
    <property type="protein sequence ID" value="KOO37204.1"/>
    <property type="molecule type" value="Genomic_DNA"/>
</dbReference>
<dbReference type="Gene3D" id="3.40.50.2020">
    <property type="match status" value="1"/>
</dbReference>
<dbReference type="SUPFAM" id="SSF53271">
    <property type="entry name" value="PRTase-like"/>
    <property type="match status" value="1"/>
</dbReference>
<proteinExistence type="inferred from homology"/>